<sequence length="120" mass="13746">MAALSIGHSFHKRNSSIQELKNQTNPRILISISCQSRIPVDPPSPETKKEKEKEKKQSLTRFFVGVEKLGKGLKENLSPKQKGDWKDVMLMSLSFAVYVYISQKIVCAYCAWMSMLKQPW</sequence>
<protein>
    <submittedName>
        <fullName evidence="2">Uncharacterized protein</fullName>
    </submittedName>
</protein>
<dbReference type="AlphaFoldDB" id="A0A5B7BW37"/>
<feature type="compositionally biased region" description="Basic and acidic residues" evidence="1">
    <location>
        <begin position="46"/>
        <end position="56"/>
    </location>
</feature>
<accession>A0A5B7BW37</accession>
<proteinExistence type="predicted"/>
<feature type="region of interest" description="Disordered" evidence="1">
    <location>
        <begin position="1"/>
        <end position="22"/>
    </location>
</feature>
<name>A0A5B7BW37_DAVIN</name>
<dbReference type="EMBL" id="GHES01041662">
    <property type="protein sequence ID" value="MPA72221.1"/>
    <property type="molecule type" value="Transcribed_RNA"/>
</dbReference>
<evidence type="ECO:0000256" key="1">
    <source>
        <dbReference type="SAM" id="MobiDB-lite"/>
    </source>
</evidence>
<organism evidence="2">
    <name type="scientific">Davidia involucrata</name>
    <name type="common">Dove tree</name>
    <dbReference type="NCBI Taxonomy" id="16924"/>
    <lineage>
        <taxon>Eukaryota</taxon>
        <taxon>Viridiplantae</taxon>
        <taxon>Streptophyta</taxon>
        <taxon>Embryophyta</taxon>
        <taxon>Tracheophyta</taxon>
        <taxon>Spermatophyta</taxon>
        <taxon>Magnoliopsida</taxon>
        <taxon>eudicotyledons</taxon>
        <taxon>Gunneridae</taxon>
        <taxon>Pentapetalae</taxon>
        <taxon>asterids</taxon>
        <taxon>Cornales</taxon>
        <taxon>Nyssaceae</taxon>
        <taxon>Davidia</taxon>
    </lineage>
</organism>
<gene>
    <name evidence="2" type="ORF">Din_041662</name>
</gene>
<feature type="region of interest" description="Disordered" evidence="1">
    <location>
        <begin position="37"/>
        <end position="56"/>
    </location>
</feature>
<evidence type="ECO:0000313" key="2">
    <source>
        <dbReference type="EMBL" id="MPA72221.1"/>
    </source>
</evidence>
<reference evidence="2" key="1">
    <citation type="submission" date="2019-08" db="EMBL/GenBank/DDBJ databases">
        <title>Reference gene set and small RNA set construction with multiple tissues from Davidia involucrata Baill.</title>
        <authorList>
            <person name="Yang H."/>
            <person name="Zhou C."/>
            <person name="Li G."/>
            <person name="Wang J."/>
            <person name="Gao P."/>
            <person name="Wang M."/>
            <person name="Wang R."/>
            <person name="Zhao Y."/>
        </authorList>
    </citation>
    <scope>NUCLEOTIDE SEQUENCE</scope>
    <source>
        <tissue evidence="2">Mixed with DoveR01_LX</tissue>
    </source>
</reference>